<dbReference type="PANTHER" id="PTHR46847">
    <property type="entry name" value="D-ALLOSE-BINDING PERIPLASMIC PROTEIN-RELATED"/>
    <property type="match status" value="1"/>
</dbReference>
<keyword evidence="4" id="KW-0472">Membrane</keyword>
<feature type="domain" description="Periplasmic binding protein" evidence="5">
    <location>
        <begin position="54"/>
        <end position="295"/>
    </location>
</feature>
<dbReference type="GO" id="GO:0030246">
    <property type="term" value="F:carbohydrate binding"/>
    <property type="evidence" value="ECO:0007669"/>
    <property type="project" value="UniProtKB-ARBA"/>
</dbReference>
<evidence type="ECO:0000256" key="1">
    <source>
        <dbReference type="ARBA" id="ARBA00004196"/>
    </source>
</evidence>
<dbReference type="EMBL" id="QPJD01000012">
    <property type="protein sequence ID" value="RCW44334.1"/>
    <property type="molecule type" value="Genomic_DNA"/>
</dbReference>
<dbReference type="Pfam" id="PF13407">
    <property type="entry name" value="Peripla_BP_4"/>
    <property type="match status" value="1"/>
</dbReference>
<gene>
    <name evidence="6" type="ORF">DFP97_112200</name>
</gene>
<keyword evidence="7" id="KW-1185">Reference proteome</keyword>
<dbReference type="Proteomes" id="UP000252415">
    <property type="component" value="Unassembled WGS sequence"/>
</dbReference>
<dbReference type="CDD" id="cd19969">
    <property type="entry name" value="PBP1_ABC_sugar_binding-like"/>
    <property type="match status" value="1"/>
</dbReference>
<organism evidence="6 7">
    <name type="scientific">Paenibacillus prosopidis</name>
    <dbReference type="NCBI Taxonomy" id="630520"/>
    <lineage>
        <taxon>Bacteria</taxon>
        <taxon>Bacillati</taxon>
        <taxon>Bacillota</taxon>
        <taxon>Bacilli</taxon>
        <taxon>Bacillales</taxon>
        <taxon>Paenibacillaceae</taxon>
        <taxon>Paenibacillus</taxon>
    </lineage>
</organism>
<dbReference type="SUPFAM" id="SSF53822">
    <property type="entry name" value="Periplasmic binding protein-like I"/>
    <property type="match status" value="1"/>
</dbReference>
<dbReference type="OrthoDB" id="9800520at2"/>
<comment type="similarity">
    <text evidence="2">Belongs to the bacterial solute-binding protein 2 family.</text>
</comment>
<evidence type="ECO:0000256" key="3">
    <source>
        <dbReference type="ARBA" id="ARBA00022729"/>
    </source>
</evidence>
<comment type="subcellular location">
    <subcellularLocation>
        <location evidence="1">Cell envelope</location>
    </subcellularLocation>
</comment>
<evidence type="ECO:0000256" key="4">
    <source>
        <dbReference type="SAM" id="Phobius"/>
    </source>
</evidence>
<evidence type="ECO:0000259" key="5">
    <source>
        <dbReference type="Pfam" id="PF13407"/>
    </source>
</evidence>
<comment type="caution">
    <text evidence="6">The sequence shown here is derived from an EMBL/GenBank/DDBJ whole genome shotgun (WGS) entry which is preliminary data.</text>
</comment>
<evidence type="ECO:0000313" key="7">
    <source>
        <dbReference type="Proteomes" id="UP000252415"/>
    </source>
</evidence>
<protein>
    <submittedName>
        <fullName evidence="6">Monosaccharide ABC transporter substrate-binding protein (CUT2 family)</fullName>
    </submittedName>
</protein>
<dbReference type="GO" id="GO:0030313">
    <property type="term" value="C:cell envelope"/>
    <property type="evidence" value="ECO:0007669"/>
    <property type="project" value="UniProtKB-SubCell"/>
</dbReference>
<dbReference type="Gene3D" id="3.40.50.2300">
    <property type="match status" value="2"/>
</dbReference>
<dbReference type="AlphaFoldDB" id="A0A368VT31"/>
<dbReference type="InterPro" id="IPR028082">
    <property type="entry name" value="Peripla_BP_I"/>
</dbReference>
<evidence type="ECO:0000256" key="2">
    <source>
        <dbReference type="ARBA" id="ARBA00007639"/>
    </source>
</evidence>
<keyword evidence="4" id="KW-0812">Transmembrane</keyword>
<evidence type="ECO:0000313" key="6">
    <source>
        <dbReference type="EMBL" id="RCW44334.1"/>
    </source>
</evidence>
<name>A0A368VT31_9BACL</name>
<reference evidence="6 7" key="1">
    <citation type="submission" date="2018-07" db="EMBL/GenBank/DDBJ databases">
        <title>Genomic Encyclopedia of Type Strains, Phase III (KMG-III): the genomes of soil and plant-associated and newly described type strains.</title>
        <authorList>
            <person name="Whitman W."/>
        </authorList>
    </citation>
    <scope>NUCLEOTIDE SEQUENCE [LARGE SCALE GENOMIC DNA]</scope>
    <source>
        <strain evidence="6 7">CECT 7506</strain>
    </source>
</reference>
<accession>A0A368VT31</accession>
<keyword evidence="3" id="KW-0732">Signal</keyword>
<feature type="transmembrane region" description="Helical" evidence="4">
    <location>
        <begin position="5"/>
        <end position="21"/>
    </location>
</feature>
<sequence length="337" mass="37086">MKRILVIYGLLIITFMLFVFYNQNNGSRNADSNPWEQMDEGLRGTIDERYVMVTFLSGIEYWKTAIKGFEDSAQALNVSVEYRGATQYDVNEQVTVLEQVIAKKPAGIALSVINANALTDSINKAVEAGIPIVLFDAGADKSKAYSFLATNNYNAGVTAAHKMAELIGKKGKVAVVTLPNQLNHQDRTVGFQETIFKQYPEIEVVAIKDGKGDQLVSGQAAAEVMKQHPDLQGIFVTEANGGVGVGQLFEYNHKVKIISFDIDKGTLDMVKEGTISATLAQGTWNMGYWSLQFLFHLHHNMTEQSATDIKDGSPLPKFVDTGITVVTQQNVDSFYAK</sequence>
<proteinExistence type="inferred from homology"/>
<dbReference type="RefSeq" id="WP_114381873.1">
    <property type="nucleotide sequence ID" value="NZ_QPJD01000012.1"/>
</dbReference>
<keyword evidence="4" id="KW-1133">Transmembrane helix</keyword>
<dbReference type="PANTHER" id="PTHR46847:SF1">
    <property type="entry name" value="D-ALLOSE-BINDING PERIPLASMIC PROTEIN-RELATED"/>
    <property type="match status" value="1"/>
</dbReference>
<dbReference type="InterPro" id="IPR025997">
    <property type="entry name" value="SBP_2_dom"/>
</dbReference>